<reference evidence="7" key="1">
    <citation type="submission" date="2021-07" db="EMBL/GenBank/DDBJ databases">
        <title>Elsinoe batatas strain:CRI-CJ2 Genome sequencing and assembly.</title>
        <authorList>
            <person name="Huang L."/>
        </authorList>
    </citation>
    <scope>NUCLEOTIDE SEQUENCE</scope>
    <source>
        <strain evidence="7">CRI-CJ2</strain>
    </source>
</reference>
<evidence type="ECO:0000259" key="6">
    <source>
        <dbReference type="PROSITE" id="PS51891"/>
    </source>
</evidence>
<evidence type="ECO:0000256" key="1">
    <source>
        <dbReference type="ARBA" id="ARBA00005495"/>
    </source>
</evidence>
<dbReference type="AlphaFoldDB" id="A0A8K0L0E7"/>
<feature type="domain" description="CENP-V/GFA" evidence="6">
    <location>
        <begin position="75"/>
        <end position="183"/>
    </location>
</feature>
<organism evidence="7 8">
    <name type="scientific">Elsinoe batatas</name>
    <dbReference type="NCBI Taxonomy" id="2601811"/>
    <lineage>
        <taxon>Eukaryota</taxon>
        <taxon>Fungi</taxon>
        <taxon>Dikarya</taxon>
        <taxon>Ascomycota</taxon>
        <taxon>Pezizomycotina</taxon>
        <taxon>Dothideomycetes</taxon>
        <taxon>Dothideomycetidae</taxon>
        <taxon>Myriangiales</taxon>
        <taxon>Elsinoaceae</taxon>
        <taxon>Elsinoe</taxon>
    </lineage>
</organism>
<keyword evidence="4" id="KW-0456">Lyase</keyword>
<gene>
    <name evidence="7" type="ORF">KVT40_004862</name>
</gene>
<feature type="region of interest" description="Disordered" evidence="5">
    <location>
        <begin position="25"/>
        <end position="47"/>
    </location>
</feature>
<evidence type="ECO:0000256" key="2">
    <source>
        <dbReference type="ARBA" id="ARBA00022723"/>
    </source>
</evidence>
<dbReference type="PANTHER" id="PTHR33337">
    <property type="entry name" value="GFA DOMAIN-CONTAINING PROTEIN"/>
    <property type="match status" value="1"/>
</dbReference>
<dbReference type="PROSITE" id="PS51891">
    <property type="entry name" value="CENP_V_GFA"/>
    <property type="match status" value="1"/>
</dbReference>
<evidence type="ECO:0000256" key="3">
    <source>
        <dbReference type="ARBA" id="ARBA00022833"/>
    </source>
</evidence>
<dbReference type="EMBL" id="JAESVG020000005">
    <property type="protein sequence ID" value="KAG8627379.1"/>
    <property type="molecule type" value="Genomic_DNA"/>
</dbReference>
<proteinExistence type="inferred from homology"/>
<accession>A0A8K0L0E7</accession>
<name>A0A8K0L0E7_9PEZI</name>
<protein>
    <recommendedName>
        <fullName evidence="6">CENP-V/GFA domain-containing protein</fullName>
    </recommendedName>
</protein>
<dbReference type="Gene3D" id="3.90.1590.10">
    <property type="entry name" value="glutathione-dependent formaldehyde- activating enzyme (gfa)"/>
    <property type="match status" value="1"/>
</dbReference>
<keyword evidence="8" id="KW-1185">Reference proteome</keyword>
<dbReference type="InterPro" id="IPR006913">
    <property type="entry name" value="CENP-V/GFA"/>
</dbReference>
<evidence type="ECO:0000313" key="7">
    <source>
        <dbReference type="EMBL" id="KAG8627379.1"/>
    </source>
</evidence>
<dbReference type="GO" id="GO:0016846">
    <property type="term" value="F:carbon-sulfur lyase activity"/>
    <property type="evidence" value="ECO:0007669"/>
    <property type="project" value="InterPro"/>
</dbReference>
<dbReference type="GO" id="GO:0046872">
    <property type="term" value="F:metal ion binding"/>
    <property type="evidence" value="ECO:0007669"/>
    <property type="project" value="UniProtKB-KW"/>
</dbReference>
<keyword evidence="2" id="KW-0479">Metal-binding</keyword>
<dbReference type="InterPro" id="IPR011057">
    <property type="entry name" value="Mss4-like_sf"/>
</dbReference>
<sequence>MQNPEQSTEPGYKVTCKALDQQDNTPLSFASSLPLPYSPPPTASMSSEADLRAQVSDLTGQMEDTASQQTSAKVITGSCLCKKVSYKATGAPLFNTICHCYNCRKAGGGSIQSSSVYMTTQIEVSGADNLTTYADTAVDSGTHFNRRFCSSCGSPVLGQSPMAEQFTAINAGSLDEGYVNEWTPSVEQYLQTKAGFMPRLVGEGEGARFVRSMVGEKAE</sequence>
<dbReference type="Pfam" id="PF04828">
    <property type="entry name" value="GFA"/>
    <property type="match status" value="1"/>
</dbReference>
<evidence type="ECO:0000313" key="8">
    <source>
        <dbReference type="Proteomes" id="UP000809789"/>
    </source>
</evidence>
<evidence type="ECO:0000256" key="5">
    <source>
        <dbReference type="SAM" id="MobiDB-lite"/>
    </source>
</evidence>
<dbReference type="OrthoDB" id="2212170at2759"/>
<evidence type="ECO:0000256" key="4">
    <source>
        <dbReference type="ARBA" id="ARBA00023239"/>
    </source>
</evidence>
<comment type="caution">
    <text evidence="7">The sequence shown here is derived from an EMBL/GenBank/DDBJ whole genome shotgun (WGS) entry which is preliminary data.</text>
</comment>
<dbReference type="Proteomes" id="UP000809789">
    <property type="component" value="Unassembled WGS sequence"/>
</dbReference>
<feature type="compositionally biased region" description="Low complexity" evidence="5">
    <location>
        <begin position="25"/>
        <end position="35"/>
    </location>
</feature>
<dbReference type="SUPFAM" id="SSF51316">
    <property type="entry name" value="Mss4-like"/>
    <property type="match status" value="1"/>
</dbReference>
<dbReference type="PANTHER" id="PTHR33337:SF40">
    <property type="entry name" value="CENP-V_GFA DOMAIN-CONTAINING PROTEIN-RELATED"/>
    <property type="match status" value="1"/>
</dbReference>
<keyword evidence="3" id="KW-0862">Zinc</keyword>
<comment type="similarity">
    <text evidence="1">Belongs to the Gfa family.</text>
</comment>